<feature type="binding site" evidence="2">
    <location>
        <position position="136"/>
    </location>
    <ligand>
        <name>Mn(2+)</name>
        <dbReference type="ChEBI" id="CHEBI:29035"/>
        <label>2</label>
    </ligand>
</feature>
<accession>A0A1H2ELK9</accession>
<dbReference type="FunFam" id="3.30.70.360:FF:000001">
    <property type="entry name" value="N-acetyldiaminopimelate deacetylase"/>
    <property type="match status" value="1"/>
</dbReference>
<dbReference type="InterPro" id="IPR036264">
    <property type="entry name" value="Bact_exopeptidase_dim_dom"/>
</dbReference>
<dbReference type="Pfam" id="PF07687">
    <property type="entry name" value="M20_dimer"/>
    <property type="match status" value="1"/>
</dbReference>
<feature type="binding site" evidence="2">
    <location>
        <position position="208"/>
    </location>
    <ligand>
        <name>Mn(2+)</name>
        <dbReference type="ChEBI" id="CHEBI:29035"/>
        <label>2</label>
    </ligand>
</feature>
<dbReference type="AlphaFoldDB" id="A0A1H2ELK9"/>
<dbReference type="GO" id="GO:0019877">
    <property type="term" value="P:diaminopimelate biosynthetic process"/>
    <property type="evidence" value="ECO:0007669"/>
    <property type="project" value="UniProtKB-ARBA"/>
</dbReference>
<organism evidence="5 6">
    <name type="scientific">Halopseudomonas salegens</name>
    <dbReference type="NCBI Taxonomy" id="1434072"/>
    <lineage>
        <taxon>Bacteria</taxon>
        <taxon>Pseudomonadati</taxon>
        <taxon>Pseudomonadota</taxon>
        <taxon>Gammaproteobacteria</taxon>
        <taxon>Pseudomonadales</taxon>
        <taxon>Pseudomonadaceae</taxon>
        <taxon>Halopseudomonas</taxon>
    </lineage>
</organism>
<dbReference type="EMBL" id="LT629787">
    <property type="protein sequence ID" value="SDT95658.1"/>
    <property type="molecule type" value="Genomic_DNA"/>
</dbReference>
<dbReference type="SUPFAM" id="SSF53187">
    <property type="entry name" value="Zn-dependent exopeptidases"/>
    <property type="match status" value="1"/>
</dbReference>
<dbReference type="RefSeq" id="WP_092384391.1">
    <property type="nucleotide sequence ID" value="NZ_LT629787.1"/>
</dbReference>
<evidence type="ECO:0000259" key="4">
    <source>
        <dbReference type="Pfam" id="PF07687"/>
    </source>
</evidence>
<dbReference type="PIRSF" id="PIRSF005962">
    <property type="entry name" value="Pept_M20D_amidohydro"/>
    <property type="match status" value="1"/>
</dbReference>
<proteinExistence type="predicted"/>
<keyword evidence="1 5" id="KW-0378">Hydrolase</keyword>
<evidence type="ECO:0000256" key="2">
    <source>
        <dbReference type="PIRSR" id="PIRSR005962-1"/>
    </source>
</evidence>
<evidence type="ECO:0000313" key="5">
    <source>
        <dbReference type="EMBL" id="SDT95658.1"/>
    </source>
</evidence>
<keyword evidence="6" id="KW-1185">Reference proteome</keyword>
<dbReference type="Pfam" id="PF01546">
    <property type="entry name" value="Peptidase_M20"/>
    <property type="match status" value="1"/>
</dbReference>
<comment type="cofactor">
    <cofactor evidence="2">
        <name>Mn(2+)</name>
        <dbReference type="ChEBI" id="CHEBI:29035"/>
    </cofactor>
    <text evidence="2">The Mn(2+) ion enhances activity.</text>
</comment>
<feature type="chain" id="PRO_5009273123" evidence="3">
    <location>
        <begin position="24"/>
        <end position="438"/>
    </location>
</feature>
<evidence type="ECO:0000256" key="3">
    <source>
        <dbReference type="SAM" id="SignalP"/>
    </source>
</evidence>
<dbReference type="PANTHER" id="PTHR11014">
    <property type="entry name" value="PEPTIDASE M20 FAMILY MEMBER"/>
    <property type="match status" value="1"/>
</dbReference>
<name>A0A1H2ELK9_9GAMM</name>
<protein>
    <submittedName>
        <fullName evidence="5">Amidohydrolase</fullName>
    </submittedName>
</protein>
<dbReference type="OrthoDB" id="9777385at2"/>
<reference evidence="6" key="1">
    <citation type="submission" date="2016-10" db="EMBL/GenBank/DDBJ databases">
        <authorList>
            <person name="Varghese N."/>
            <person name="Submissions S."/>
        </authorList>
    </citation>
    <scope>NUCLEOTIDE SEQUENCE [LARGE SCALE GENOMIC DNA]</scope>
    <source>
        <strain evidence="6">CECT 8338</strain>
    </source>
</reference>
<keyword evidence="2" id="KW-0464">Manganese</keyword>
<dbReference type="Gene3D" id="3.30.70.360">
    <property type="match status" value="1"/>
</dbReference>
<evidence type="ECO:0000313" key="6">
    <source>
        <dbReference type="Proteomes" id="UP000243924"/>
    </source>
</evidence>
<feature type="binding site" evidence="2">
    <location>
        <position position="172"/>
    </location>
    <ligand>
        <name>Mn(2+)</name>
        <dbReference type="ChEBI" id="CHEBI:29035"/>
        <label>2</label>
    </ligand>
</feature>
<keyword evidence="2" id="KW-0479">Metal-binding</keyword>
<feature type="binding site" evidence="2">
    <location>
        <position position="138"/>
    </location>
    <ligand>
        <name>Mn(2+)</name>
        <dbReference type="ChEBI" id="CHEBI:29035"/>
        <label>2</label>
    </ligand>
</feature>
<dbReference type="SUPFAM" id="SSF55031">
    <property type="entry name" value="Bacterial exopeptidase dimerisation domain"/>
    <property type="match status" value="1"/>
</dbReference>
<dbReference type="Gene3D" id="3.40.630.10">
    <property type="entry name" value="Zn peptidases"/>
    <property type="match status" value="1"/>
</dbReference>
<keyword evidence="3" id="KW-0732">Signal</keyword>
<dbReference type="Proteomes" id="UP000243924">
    <property type="component" value="Chromosome I"/>
</dbReference>
<evidence type="ECO:0000256" key="1">
    <source>
        <dbReference type="ARBA" id="ARBA00022801"/>
    </source>
</evidence>
<dbReference type="NCBIfam" id="TIGR01891">
    <property type="entry name" value="amidohydrolases"/>
    <property type="match status" value="1"/>
</dbReference>
<dbReference type="InterPro" id="IPR017439">
    <property type="entry name" value="Amidohydrolase"/>
</dbReference>
<feature type="signal peptide" evidence="3">
    <location>
        <begin position="1"/>
        <end position="23"/>
    </location>
</feature>
<dbReference type="GO" id="GO:0050118">
    <property type="term" value="F:N-acetyldiaminopimelate deacetylase activity"/>
    <property type="evidence" value="ECO:0007669"/>
    <property type="project" value="UniProtKB-ARBA"/>
</dbReference>
<sequence length="438" mass="46901">MNKIITGCVFACAVAGLSVPAMGNTLTDDVLTSAASLEQKAIAWRHDIHQHPELGNQEFRTAERVAEHLRELGMQVETGVGTTGVVGLLEGGKPGPVVALRADMDALPVREQTGLPFASEVEQEYHDRMMPVMHACGHDAHVAILMAVAENLAEHREQIPGSVKFIFQPAEEGPSDYVYDGERHFGARLMVEQGVLTHPQVDAIFGLHVTSAAPTGVIGYRGGPIMAAGGDLHIRVRGQQTHGAQPWNGVDPIVASAQIINGLQTVVSRQTNLMPAPAVVTIGTIDGGTRHNIIPDSVEMTGTVRTFGDDVQQQVNANITRTAEQIALASGAEAEVTIIDNYATTVNSPVLTEQMLPTLKRAANDRVFPSPLVTGSEDFSYFAQQVPGVFFFLGVTPPEQMGRAAPNHSPEFMVDDDALLTGIRALSALATEFMLTNR</sequence>
<dbReference type="PANTHER" id="PTHR11014:SF63">
    <property type="entry name" value="METALLOPEPTIDASE, PUTATIVE (AFU_ORTHOLOGUE AFUA_6G09600)-RELATED"/>
    <property type="match status" value="1"/>
</dbReference>
<gene>
    <name evidence="5" type="ORF">SAMN05216210_0814</name>
</gene>
<feature type="domain" description="Peptidase M20 dimerisation" evidence="4">
    <location>
        <begin position="232"/>
        <end position="326"/>
    </location>
</feature>
<dbReference type="InterPro" id="IPR011650">
    <property type="entry name" value="Peptidase_M20_dimer"/>
</dbReference>
<dbReference type="STRING" id="1434072.SAMN05216210_0814"/>
<dbReference type="InterPro" id="IPR002933">
    <property type="entry name" value="Peptidase_M20"/>
</dbReference>
<feature type="binding site" evidence="2">
    <location>
        <position position="408"/>
    </location>
    <ligand>
        <name>Mn(2+)</name>
        <dbReference type="ChEBI" id="CHEBI:29035"/>
        <label>2</label>
    </ligand>
</feature>
<dbReference type="GO" id="GO:0046872">
    <property type="term" value="F:metal ion binding"/>
    <property type="evidence" value="ECO:0007669"/>
    <property type="project" value="UniProtKB-KW"/>
</dbReference>